<dbReference type="Proteomes" id="UP001589595">
    <property type="component" value="Unassembled WGS sequence"/>
</dbReference>
<protein>
    <submittedName>
        <fullName evidence="3">DMT family transporter</fullName>
    </submittedName>
</protein>
<evidence type="ECO:0000259" key="2">
    <source>
        <dbReference type="Pfam" id="PF00892"/>
    </source>
</evidence>
<proteinExistence type="predicted"/>
<keyword evidence="1" id="KW-0812">Transmembrane</keyword>
<dbReference type="PANTHER" id="PTHR22911:SF76">
    <property type="entry name" value="EAMA DOMAIN-CONTAINING PROTEIN"/>
    <property type="match status" value="1"/>
</dbReference>
<feature type="transmembrane region" description="Helical" evidence="1">
    <location>
        <begin position="259"/>
        <end position="279"/>
    </location>
</feature>
<dbReference type="PANTHER" id="PTHR22911">
    <property type="entry name" value="ACYL-MALONYL CONDENSING ENZYME-RELATED"/>
    <property type="match status" value="1"/>
</dbReference>
<name>A0ABD5MJK1_9EURY</name>
<feature type="transmembrane region" description="Helical" evidence="1">
    <location>
        <begin position="198"/>
        <end position="218"/>
    </location>
</feature>
<gene>
    <name evidence="3" type="ORF">ACFFOL_04325</name>
</gene>
<comment type="caution">
    <text evidence="3">The sequence shown here is derived from an EMBL/GenBank/DDBJ whole genome shotgun (WGS) entry which is preliminary data.</text>
</comment>
<organism evidence="3 4">
    <name type="scientific">Halobaculum roseum</name>
    <dbReference type="NCBI Taxonomy" id="2175149"/>
    <lineage>
        <taxon>Archaea</taxon>
        <taxon>Methanobacteriati</taxon>
        <taxon>Methanobacteriota</taxon>
        <taxon>Stenosarchaea group</taxon>
        <taxon>Halobacteria</taxon>
        <taxon>Halobacteriales</taxon>
        <taxon>Haloferacaceae</taxon>
        <taxon>Halobaculum</taxon>
    </lineage>
</organism>
<dbReference type="AlphaFoldDB" id="A0ABD5MJK1"/>
<feature type="domain" description="EamA" evidence="2">
    <location>
        <begin position="168"/>
        <end position="301"/>
    </location>
</feature>
<feature type="transmembrane region" description="Helical" evidence="1">
    <location>
        <begin position="167"/>
        <end position="186"/>
    </location>
</feature>
<dbReference type="GeneID" id="67209675"/>
<sequence>MPTVAAVDALEDRVPPLVGLAVAVVAISTSAILVELSGAPSLVKALYRVVFTTALLLPIAVSRPSDRAAFGDLGGRDLLLAAVSGVALAVHFASWFESLRWTSVAASVTLVQAQPLFVVAGAWALLDERVGRTTVVGIGVALVGMAAMSVGDTLLGAAPAITGPDPLLGNALAVLGAAAAGAYVLLGRSLRQRLPLLPYVIVVYGTCALALLAATIARGHPLVGYGTDEWLLFLAMAAGPGVFGHTVINWALAHVESSVVSVSLLGEPVGSTILAMVLLAEYPSLVTIVGGAVVLAGVVTTTRARET</sequence>
<keyword evidence="4" id="KW-1185">Reference proteome</keyword>
<dbReference type="InterPro" id="IPR037185">
    <property type="entry name" value="EmrE-like"/>
</dbReference>
<keyword evidence="1" id="KW-0472">Membrane</keyword>
<dbReference type="InterPro" id="IPR000620">
    <property type="entry name" value="EamA_dom"/>
</dbReference>
<dbReference type="Pfam" id="PF00892">
    <property type="entry name" value="EamA"/>
    <property type="match status" value="2"/>
</dbReference>
<feature type="transmembrane region" description="Helical" evidence="1">
    <location>
        <begin position="230"/>
        <end position="252"/>
    </location>
</feature>
<accession>A0ABD5MJK1</accession>
<evidence type="ECO:0000313" key="3">
    <source>
        <dbReference type="EMBL" id="MFB9823413.1"/>
    </source>
</evidence>
<feature type="transmembrane region" description="Helical" evidence="1">
    <location>
        <begin position="45"/>
        <end position="65"/>
    </location>
</feature>
<keyword evidence="1" id="KW-1133">Transmembrane helix</keyword>
<evidence type="ECO:0000313" key="4">
    <source>
        <dbReference type="Proteomes" id="UP001589595"/>
    </source>
</evidence>
<feature type="transmembrane region" description="Helical" evidence="1">
    <location>
        <begin position="138"/>
        <end position="161"/>
    </location>
</feature>
<reference evidence="3" key="1">
    <citation type="submission" date="2024-09" db="EMBL/GenBank/DDBJ databases">
        <authorList>
            <person name="Sun Q."/>
        </authorList>
    </citation>
    <scope>NUCLEOTIDE SEQUENCE [LARGE SCALE GENOMIC DNA]</scope>
    <source>
        <strain evidence="3">JCM 31273</strain>
    </source>
</reference>
<feature type="transmembrane region" description="Helical" evidence="1">
    <location>
        <begin position="285"/>
        <end position="304"/>
    </location>
</feature>
<feature type="transmembrane region" description="Helical" evidence="1">
    <location>
        <begin position="17"/>
        <end position="39"/>
    </location>
</feature>
<dbReference type="EMBL" id="JBHMAJ010000003">
    <property type="protein sequence ID" value="MFB9823413.1"/>
    <property type="molecule type" value="Genomic_DNA"/>
</dbReference>
<dbReference type="SUPFAM" id="SSF103481">
    <property type="entry name" value="Multidrug resistance efflux transporter EmrE"/>
    <property type="match status" value="2"/>
</dbReference>
<feature type="transmembrane region" description="Helical" evidence="1">
    <location>
        <begin position="102"/>
        <end position="126"/>
    </location>
</feature>
<feature type="domain" description="EamA" evidence="2">
    <location>
        <begin position="20"/>
        <end position="149"/>
    </location>
</feature>
<dbReference type="RefSeq" id="WP_225935163.1">
    <property type="nucleotide sequence ID" value="NZ_CP082286.1"/>
</dbReference>
<evidence type="ECO:0000256" key="1">
    <source>
        <dbReference type="SAM" id="Phobius"/>
    </source>
</evidence>